<proteinExistence type="predicted"/>
<dbReference type="InterPro" id="IPR011990">
    <property type="entry name" value="TPR-like_helical_dom_sf"/>
</dbReference>
<accession>A0A384JBH4</accession>
<dbReference type="GeneID" id="5439913"/>
<organism evidence="4 5">
    <name type="scientific">Botryotinia fuckeliana (strain B05.10)</name>
    <name type="common">Noble rot fungus</name>
    <name type="synonym">Botrytis cinerea</name>
    <dbReference type="NCBI Taxonomy" id="332648"/>
    <lineage>
        <taxon>Eukaryota</taxon>
        <taxon>Fungi</taxon>
        <taxon>Dikarya</taxon>
        <taxon>Ascomycota</taxon>
        <taxon>Pezizomycotina</taxon>
        <taxon>Leotiomycetes</taxon>
        <taxon>Helotiales</taxon>
        <taxon>Sclerotiniaceae</taxon>
        <taxon>Botrytis</taxon>
    </lineage>
</organism>
<name>A0A384JBH4_BOTFB</name>
<dbReference type="InterPro" id="IPR053137">
    <property type="entry name" value="NLR-like"/>
</dbReference>
<dbReference type="SUPFAM" id="SSF52540">
    <property type="entry name" value="P-loop containing nucleoside triphosphate hydrolases"/>
    <property type="match status" value="1"/>
</dbReference>
<dbReference type="RefSeq" id="XP_024547570.1">
    <property type="nucleotide sequence ID" value="XM_024691797.1"/>
</dbReference>
<evidence type="ECO:0000256" key="1">
    <source>
        <dbReference type="SAM" id="MobiDB-lite"/>
    </source>
</evidence>
<evidence type="ECO:0000259" key="2">
    <source>
        <dbReference type="Pfam" id="PF00931"/>
    </source>
</evidence>
<dbReference type="Pfam" id="PF13424">
    <property type="entry name" value="TPR_12"/>
    <property type="match status" value="2"/>
</dbReference>
<reference evidence="4 5" key="3">
    <citation type="journal article" date="2017" name="Mol. Plant Pathol.">
        <title>A gapless genome sequence of the fungus Botrytis cinerea.</title>
        <authorList>
            <person name="Van Kan J.A."/>
            <person name="Stassen J.H."/>
            <person name="Mosbach A."/>
            <person name="Van Der Lee T.A."/>
            <person name="Faino L."/>
            <person name="Farmer A.D."/>
            <person name="Papasotiriou D.G."/>
            <person name="Zhou S."/>
            <person name="Seidl M.F."/>
            <person name="Cottam E."/>
            <person name="Edel D."/>
            <person name="Hahn M."/>
            <person name="Schwartz D.C."/>
            <person name="Dietrich R.A."/>
            <person name="Widdison S."/>
            <person name="Scalliet G."/>
        </authorList>
    </citation>
    <scope>NUCLEOTIDE SEQUENCE [LARGE SCALE GENOMIC DNA]</scope>
    <source>
        <strain evidence="4 5">B05.10</strain>
    </source>
</reference>
<evidence type="ECO:0000313" key="5">
    <source>
        <dbReference type="Proteomes" id="UP000001798"/>
    </source>
</evidence>
<dbReference type="Pfam" id="PF00931">
    <property type="entry name" value="NB-ARC"/>
    <property type="match status" value="1"/>
</dbReference>
<dbReference type="EMBL" id="CP009807">
    <property type="protein sequence ID" value="ATZ47936.1"/>
    <property type="molecule type" value="Genomic_DNA"/>
</dbReference>
<dbReference type="InterPro" id="IPR002182">
    <property type="entry name" value="NB-ARC"/>
</dbReference>
<dbReference type="KEGG" id="bfu:BCIN_03g02120"/>
<keyword evidence="5" id="KW-1185">Reference proteome</keyword>
<dbReference type="OrthoDB" id="5086500at2759"/>
<dbReference type="InterPro" id="IPR056681">
    <property type="entry name" value="DUF7779"/>
</dbReference>
<dbReference type="PANTHER" id="PTHR46082:SF11">
    <property type="entry name" value="AAA+ ATPASE DOMAIN-CONTAINING PROTEIN-RELATED"/>
    <property type="match status" value="1"/>
</dbReference>
<reference evidence="4 5" key="1">
    <citation type="journal article" date="2011" name="PLoS Genet.">
        <title>Genomic analysis of the necrotrophic fungal pathogens Sclerotinia sclerotiorum and Botrytis cinerea.</title>
        <authorList>
            <person name="Amselem J."/>
            <person name="Cuomo C.A."/>
            <person name="van Kan J.A."/>
            <person name="Viaud M."/>
            <person name="Benito E.P."/>
            <person name="Couloux A."/>
            <person name="Coutinho P.M."/>
            <person name="de Vries R.P."/>
            <person name="Dyer P.S."/>
            <person name="Fillinger S."/>
            <person name="Fournier E."/>
            <person name="Gout L."/>
            <person name="Hahn M."/>
            <person name="Kohn L."/>
            <person name="Lapalu N."/>
            <person name="Plummer K.M."/>
            <person name="Pradier J.M."/>
            <person name="Quevillon E."/>
            <person name="Sharon A."/>
            <person name="Simon A."/>
            <person name="ten Have A."/>
            <person name="Tudzynski B."/>
            <person name="Tudzynski P."/>
            <person name="Wincker P."/>
            <person name="Andrew M."/>
            <person name="Anthouard V."/>
            <person name="Beever R.E."/>
            <person name="Beffa R."/>
            <person name="Benoit I."/>
            <person name="Bouzid O."/>
            <person name="Brault B."/>
            <person name="Chen Z."/>
            <person name="Choquer M."/>
            <person name="Collemare J."/>
            <person name="Cotton P."/>
            <person name="Danchin E.G."/>
            <person name="Da Silva C."/>
            <person name="Gautier A."/>
            <person name="Giraud C."/>
            <person name="Giraud T."/>
            <person name="Gonzalez C."/>
            <person name="Grossetete S."/>
            <person name="Guldener U."/>
            <person name="Henrissat B."/>
            <person name="Howlett B.J."/>
            <person name="Kodira C."/>
            <person name="Kretschmer M."/>
            <person name="Lappartient A."/>
            <person name="Leroch M."/>
            <person name="Levis C."/>
            <person name="Mauceli E."/>
            <person name="Neuveglise C."/>
            <person name="Oeser B."/>
            <person name="Pearson M."/>
            <person name="Poulain J."/>
            <person name="Poussereau N."/>
            <person name="Quesneville H."/>
            <person name="Rascle C."/>
            <person name="Schumacher J."/>
            <person name="Segurens B."/>
            <person name="Sexton A."/>
            <person name="Silva E."/>
            <person name="Sirven C."/>
            <person name="Soanes D.M."/>
            <person name="Talbot N.J."/>
            <person name="Templeton M."/>
            <person name="Yandava C."/>
            <person name="Yarden O."/>
            <person name="Zeng Q."/>
            <person name="Rollins J.A."/>
            <person name="Lebrun M.H."/>
            <person name="Dickman M."/>
        </authorList>
    </citation>
    <scope>NUCLEOTIDE SEQUENCE [LARGE SCALE GENOMIC DNA]</scope>
    <source>
        <strain evidence="4 5">B05.10</strain>
    </source>
</reference>
<dbReference type="Pfam" id="PF25000">
    <property type="entry name" value="DUF7779"/>
    <property type="match status" value="1"/>
</dbReference>
<dbReference type="Gene3D" id="3.40.50.300">
    <property type="entry name" value="P-loop containing nucleotide triphosphate hydrolases"/>
    <property type="match status" value="1"/>
</dbReference>
<sequence length="1150" mass="131120">MKIKLIAEPESPNVDLVAVHGLCESSSETWTNPQKHKPWFRDPVLFPYHTLRTRVLSFEYDPSRFTVPGRGGTISNGILDLATNLIAELDSYRQANDGAEDAQRPIIFICHGFGGLLVKRALALSWSKTKSGVSHLRAIYISTHGILFMGTPHNGLDETLILNSGIERYPGPSQFMLNLLTGSDTIKEITDLFAPLAKRFAIYNFWEGMEAFFDEQTQKPVYIVDALSAAPVWEQVDKCAIMANHSGMVKFSKKSDAGYTVVYQALEKYIKAAPRVISRRWEQEIERVIAERKQEADDLLQEIPAPPQTQAIDTYINVHYMVHRCSSSYFVGRTGQADKVKELFGDVTTNPRSKHKILVIHGLGGSGKTQFSLKYIENNRHRYWGIFWIDCSNESTAEKGFASLGENAQKASSLEAGMHWLSNQSTSWLLVLDNADDPEMDLPRYFPAGGNGHILVTTRNPGVRIHNTVGYLKFQGMDPEEAITLLLKLAYPENEPKFPPAPQNRQIAEGIASELGYLALALTHAGATIRQNIFTLERYLKYYLGHRRNMIRSRSVNSCTDANIISTWEIPFERIASKNSLAHKDAVELIQLFAFMHFDSIPEQLLQRSSDGIRKSTSPLAIYPAILKVKSMWNEDSQIRFRLAMNVLYDHSIIDNDHEKKVCSLHPVVHRWARDRLNDTQQKDWLGCASSILAHSISSNFEMSERKFRKQLLPHISSCISALKDMYGSLPNTTEQATELEKFALVYAENGQWKQAKPLQEKVVRFRVKVLGNQHHSTIQGQRNLANMHWDLFEVQQALQLQSQILQAQWRSRPSIFSWIKYPVNPIHTSYCVALDESARTLWLSGQREISRQTGQRAVYGLTKVLGYDDPQSLNAMFNLARTYLHLGEFEKSQELLAQVVQKREHWFGKEHPDTLMARNEQAMISVILKQDLVTAEREISDVLKARKETLGEEHAYTLWSVNDLSKVYCATGRWDEAVQDLQEILPVVVRTLGETHVGMIMTKSNLARAYIGSNRWTEARKIIQPLLSEVPSRHPDWFHINHEYINILIHLDDTDEAERNCNAVLDNLGRYSTFGPTHRYTLTIAQKLEKIYQAQERFEDSNRLIQRFPSLKKSPQPNQEKHPSNPDLPPGTPFISTLTNRKIYHSKTF</sequence>
<dbReference type="Gene3D" id="3.40.50.1820">
    <property type="entry name" value="alpha/beta hydrolase"/>
    <property type="match status" value="1"/>
</dbReference>
<dbReference type="PANTHER" id="PTHR46082">
    <property type="entry name" value="ATP/GTP-BINDING PROTEIN-RELATED"/>
    <property type="match status" value="1"/>
</dbReference>
<dbReference type="VEuPathDB" id="FungiDB:Bcin03g02120"/>
<dbReference type="SUPFAM" id="SSF53474">
    <property type="entry name" value="alpha/beta-Hydrolases"/>
    <property type="match status" value="1"/>
</dbReference>
<feature type="domain" description="NB-ARC" evidence="2">
    <location>
        <begin position="352"/>
        <end position="493"/>
    </location>
</feature>
<dbReference type="InterPro" id="IPR027417">
    <property type="entry name" value="P-loop_NTPase"/>
</dbReference>
<protein>
    <submittedName>
        <fullName evidence="4">Uncharacterized protein</fullName>
    </submittedName>
</protein>
<dbReference type="GO" id="GO:0043531">
    <property type="term" value="F:ADP binding"/>
    <property type="evidence" value="ECO:0007669"/>
    <property type="project" value="InterPro"/>
</dbReference>
<dbReference type="Proteomes" id="UP000001798">
    <property type="component" value="Chromosome 3"/>
</dbReference>
<evidence type="ECO:0000259" key="3">
    <source>
        <dbReference type="Pfam" id="PF25000"/>
    </source>
</evidence>
<feature type="region of interest" description="Disordered" evidence="1">
    <location>
        <begin position="1111"/>
        <end position="1136"/>
    </location>
</feature>
<feature type="domain" description="DUF7779" evidence="3">
    <location>
        <begin position="583"/>
        <end position="681"/>
    </location>
</feature>
<dbReference type="Pfam" id="PF13374">
    <property type="entry name" value="TPR_10"/>
    <property type="match status" value="1"/>
</dbReference>
<dbReference type="InterPro" id="IPR029058">
    <property type="entry name" value="AB_hydrolase_fold"/>
</dbReference>
<dbReference type="SUPFAM" id="SSF48452">
    <property type="entry name" value="TPR-like"/>
    <property type="match status" value="3"/>
</dbReference>
<dbReference type="Gene3D" id="1.25.40.10">
    <property type="entry name" value="Tetratricopeptide repeat domain"/>
    <property type="match status" value="2"/>
</dbReference>
<dbReference type="AlphaFoldDB" id="A0A384JBH4"/>
<reference evidence="4 5" key="2">
    <citation type="journal article" date="2012" name="Eukaryot. Cell">
        <title>Genome update of Botrytis cinerea strains B05.10 and T4.</title>
        <authorList>
            <person name="Staats M."/>
            <person name="van Kan J.A."/>
        </authorList>
    </citation>
    <scope>NUCLEOTIDE SEQUENCE [LARGE SCALE GENOMIC DNA]</scope>
    <source>
        <strain evidence="4 5">B05.10</strain>
    </source>
</reference>
<gene>
    <name evidence="4" type="ORF">BCIN_03g02120</name>
</gene>
<evidence type="ECO:0000313" key="4">
    <source>
        <dbReference type="EMBL" id="ATZ47936.1"/>
    </source>
</evidence>